<evidence type="ECO:0000256" key="7">
    <source>
        <dbReference type="ARBA" id="ARBA00022741"/>
    </source>
</evidence>
<dbReference type="GO" id="GO:0046872">
    <property type="term" value="F:metal ion binding"/>
    <property type="evidence" value="ECO:0007669"/>
    <property type="project" value="UniProtKB-KW"/>
</dbReference>
<proteinExistence type="inferred from homology"/>
<dbReference type="NCBIfam" id="TIGR01286">
    <property type="entry name" value="nifK"/>
    <property type="match status" value="1"/>
</dbReference>
<dbReference type="InterPro" id="IPR000318">
    <property type="entry name" value="Nase_comp1_CS"/>
</dbReference>
<keyword evidence="18" id="KW-1185">Reference proteome</keyword>
<evidence type="ECO:0000256" key="8">
    <source>
        <dbReference type="ARBA" id="ARBA00022840"/>
    </source>
</evidence>
<keyword evidence="6 15" id="KW-0479">Metal-binding</keyword>
<dbReference type="GO" id="GO:0051536">
    <property type="term" value="F:iron-sulfur cluster binding"/>
    <property type="evidence" value="ECO:0007669"/>
    <property type="project" value="UniProtKB-KW"/>
</dbReference>
<evidence type="ECO:0000256" key="10">
    <source>
        <dbReference type="ARBA" id="ARBA00023004"/>
    </source>
</evidence>
<protein>
    <recommendedName>
        <fullName evidence="5 15">Nitrogenase molybdenum-iron protein beta chain</fullName>
        <ecNumber evidence="4 15">1.18.6.1</ecNumber>
    </recommendedName>
    <alternativeName>
        <fullName evidence="15">Dinitrogenase</fullName>
    </alternativeName>
</protein>
<keyword evidence="8 15" id="KW-0067">ATP-binding</keyword>
<dbReference type="Gene3D" id="3.40.50.1980">
    <property type="entry name" value="Nitrogenase molybdenum iron protein domain"/>
    <property type="match status" value="3"/>
</dbReference>
<keyword evidence="12 14" id="KW-0535">Nitrogen fixation</keyword>
<dbReference type="EC" id="1.18.6.1" evidence="4 15"/>
<dbReference type="GO" id="GO:0016612">
    <property type="term" value="C:molybdenum-iron nitrogenase complex"/>
    <property type="evidence" value="ECO:0007669"/>
    <property type="project" value="InterPro"/>
</dbReference>
<dbReference type="PROSITE" id="PS00699">
    <property type="entry name" value="NITROGENASE_1_1"/>
    <property type="match status" value="1"/>
</dbReference>
<comment type="cofactor">
    <cofactor evidence="15">
        <name>[8Fe-7S] cluster</name>
        <dbReference type="ChEBI" id="CHEBI:21143"/>
    </cofactor>
    <text evidence="15">Binds 1 [8Fe-7S] cluster per heterodimer.</text>
</comment>
<dbReference type="Pfam" id="PF00148">
    <property type="entry name" value="Oxidored_nitro"/>
    <property type="match status" value="1"/>
</dbReference>
<reference evidence="18" key="1">
    <citation type="submission" date="2016-11" db="EMBL/GenBank/DDBJ databases">
        <authorList>
            <person name="Varghese N."/>
            <person name="Submissions S."/>
        </authorList>
    </citation>
    <scope>NUCLEOTIDE SEQUENCE [LARGE SCALE GENOMIC DNA]</scope>
    <source>
        <strain evidence="18">DSM 9756</strain>
    </source>
</reference>
<evidence type="ECO:0000259" key="16">
    <source>
        <dbReference type="Pfam" id="PF00148"/>
    </source>
</evidence>
<evidence type="ECO:0000256" key="12">
    <source>
        <dbReference type="ARBA" id="ARBA00023231"/>
    </source>
</evidence>
<dbReference type="PANTHER" id="PTHR33712">
    <property type="entry name" value="LIGHT-INDEPENDENT PROTOCHLOROPHYLLIDE REDUCTASE SUBUNIT B"/>
    <property type="match status" value="1"/>
</dbReference>
<comment type="subunit">
    <text evidence="3 15">Tetramer of two alpha and two beta chains. Forms complex with the iron protein (nitrogenase component 2).</text>
</comment>
<dbReference type="GO" id="GO:0005524">
    <property type="term" value="F:ATP binding"/>
    <property type="evidence" value="ECO:0007669"/>
    <property type="project" value="UniProtKB-KW"/>
</dbReference>
<dbReference type="OrthoDB" id="9800746at2"/>
<dbReference type="InterPro" id="IPR000510">
    <property type="entry name" value="Nase/OxRdtase_comp1"/>
</dbReference>
<keyword evidence="11 15" id="KW-0411">Iron-sulfur</keyword>
<dbReference type="PROSITE" id="PS00090">
    <property type="entry name" value="NITROGENASE_1_2"/>
    <property type="match status" value="1"/>
</dbReference>
<comment type="catalytic activity">
    <reaction evidence="13 15">
        <text>N2 + 8 reduced [2Fe-2S]-[ferredoxin] + 16 ATP + 16 H2O = H2 + 8 oxidized [2Fe-2S]-[ferredoxin] + 2 NH4(+) + 16 ADP + 16 phosphate + 6 H(+)</text>
        <dbReference type="Rhea" id="RHEA:21448"/>
        <dbReference type="Rhea" id="RHEA-COMP:10000"/>
        <dbReference type="Rhea" id="RHEA-COMP:10001"/>
        <dbReference type="ChEBI" id="CHEBI:15377"/>
        <dbReference type="ChEBI" id="CHEBI:15378"/>
        <dbReference type="ChEBI" id="CHEBI:17997"/>
        <dbReference type="ChEBI" id="CHEBI:18276"/>
        <dbReference type="ChEBI" id="CHEBI:28938"/>
        <dbReference type="ChEBI" id="CHEBI:30616"/>
        <dbReference type="ChEBI" id="CHEBI:33737"/>
        <dbReference type="ChEBI" id="CHEBI:33738"/>
        <dbReference type="ChEBI" id="CHEBI:43474"/>
        <dbReference type="ChEBI" id="CHEBI:456216"/>
        <dbReference type="EC" id="1.18.6.1"/>
    </reaction>
</comment>
<feature type="domain" description="Nitrogenase/oxidoreductase component 1" evidence="16">
    <location>
        <begin position="23"/>
        <end position="440"/>
    </location>
</feature>
<dbReference type="AlphaFoldDB" id="A0A1M5HTZ6"/>
<evidence type="ECO:0000256" key="13">
    <source>
        <dbReference type="ARBA" id="ARBA00047967"/>
    </source>
</evidence>
<dbReference type="EMBL" id="FQVB01000048">
    <property type="protein sequence ID" value="SHG19397.1"/>
    <property type="molecule type" value="Genomic_DNA"/>
</dbReference>
<evidence type="ECO:0000256" key="6">
    <source>
        <dbReference type="ARBA" id="ARBA00022723"/>
    </source>
</evidence>
<evidence type="ECO:0000256" key="11">
    <source>
        <dbReference type="ARBA" id="ARBA00023014"/>
    </source>
</evidence>
<dbReference type="Gene3D" id="1.20.89.10">
    <property type="entry name" value="Nitrogenase Molybdenum-iron Protein, subunit B, domain 4"/>
    <property type="match status" value="1"/>
</dbReference>
<dbReference type="STRING" id="1121391.SAMN02745206_03433"/>
<evidence type="ECO:0000313" key="17">
    <source>
        <dbReference type="EMBL" id="SHG19397.1"/>
    </source>
</evidence>
<dbReference type="SUPFAM" id="SSF53807">
    <property type="entry name" value="Helical backbone' metal receptor"/>
    <property type="match status" value="1"/>
</dbReference>
<sequence>MLHHTPAVVAERKALRINPAKTCQPVGAMYAALGIHRCLPHSHGSQGCCAYHRSHLTRHYREPVMASTSSFTEGASVFGGAPNLRQALATIFDVYDPDVVAIHTTCLSETIGDDIPSILKKAAADGIIPQGKRVFHANTPSYVGSHVTGFANMVRAMVETFPVPAAERMEAVNLIPGYVEPSDMREVKHLAKMLGVDARVFPDTSGVLDAPQTASFRMYPSGGTPVSVLERLGQSRLTVALGPTASEPAARFLEAAHGVPCRVLDLPIGLRATDRFVQTLLEDAGGALSPELNDERGRLVDLMTDMHAHLHGKRVALWGDPDPVVSLTEFLADLGMKPVCVLTGTPGKRFELRVRGILKKTAPRAVVGAGADLFFLHQVVKKEPVDLLIGNTYGKYIARAEDVPHVRFGWPILDRVGHAHFPTLGYRGGLYLLTRIVNTLLERADRDAPDEELELVL</sequence>
<evidence type="ECO:0000256" key="14">
    <source>
        <dbReference type="RuleBase" id="RU004021"/>
    </source>
</evidence>
<evidence type="ECO:0000256" key="9">
    <source>
        <dbReference type="ARBA" id="ARBA00023002"/>
    </source>
</evidence>
<dbReference type="RefSeq" id="WP_073041683.1">
    <property type="nucleotide sequence ID" value="NZ_FQVB01000048.1"/>
</dbReference>
<dbReference type="Proteomes" id="UP000184076">
    <property type="component" value="Unassembled WGS sequence"/>
</dbReference>
<evidence type="ECO:0000256" key="15">
    <source>
        <dbReference type="RuleBase" id="RU364127"/>
    </source>
</evidence>
<evidence type="ECO:0000256" key="4">
    <source>
        <dbReference type="ARBA" id="ARBA00012773"/>
    </source>
</evidence>
<dbReference type="InterPro" id="IPR005976">
    <property type="entry name" value="Nase_Mo-Fe_CF_bsu"/>
</dbReference>
<evidence type="ECO:0000256" key="5">
    <source>
        <dbReference type="ARBA" id="ARBA00014775"/>
    </source>
</evidence>
<evidence type="ECO:0000256" key="2">
    <source>
        <dbReference type="ARBA" id="ARBA00011002"/>
    </source>
</evidence>
<dbReference type="InterPro" id="IPR050152">
    <property type="entry name" value="ChlB/BchB/BchZ"/>
</dbReference>
<keyword evidence="10 15" id="KW-0408">Iron</keyword>
<dbReference type="GO" id="GO:0016163">
    <property type="term" value="F:nitrogenase activity"/>
    <property type="evidence" value="ECO:0007669"/>
    <property type="project" value="UniProtKB-EC"/>
</dbReference>
<dbReference type="PANTHER" id="PTHR33712:SF7">
    <property type="entry name" value="LIGHT-INDEPENDENT PROTOCHLOROPHYLLIDE REDUCTASE SUBUNIT B"/>
    <property type="match status" value="1"/>
</dbReference>
<evidence type="ECO:0000256" key="1">
    <source>
        <dbReference type="ARBA" id="ARBA00002621"/>
    </source>
</evidence>
<name>A0A1M5HTZ6_9BACT</name>
<gene>
    <name evidence="17" type="ORF">SAMN02745206_03433</name>
</gene>
<comment type="function">
    <text evidence="1 15">This molybdenum-iron protein is part of the nitrogenase complex that catalyzes the key enzymatic reactions in nitrogen fixation.</text>
</comment>
<comment type="similarity">
    <text evidence="2 14">Belongs to the NifD/NifK/NifE/NifN family.</text>
</comment>
<organism evidence="17 18">
    <name type="scientific">Desulfacinum infernum DSM 9756</name>
    <dbReference type="NCBI Taxonomy" id="1121391"/>
    <lineage>
        <taxon>Bacteria</taxon>
        <taxon>Pseudomonadati</taxon>
        <taxon>Thermodesulfobacteriota</taxon>
        <taxon>Syntrophobacteria</taxon>
        <taxon>Syntrophobacterales</taxon>
        <taxon>Syntrophobacteraceae</taxon>
        <taxon>Desulfacinum</taxon>
    </lineage>
</organism>
<accession>A0A1M5HTZ6</accession>
<keyword evidence="9 15" id="KW-0560">Oxidoreductase</keyword>
<evidence type="ECO:0000256" key="3">
    <source>
        <dbReference type="ARBA" id="ARBA00011462"/>
    </source>
</evidence>
<evidence type="ECO:0000313" key="18">
    <source>
        <dbReference type="Proteomes" id="UP000184076"/>
    </source>
</evidence>
<keyword evidence="7 15" id="KW-0547">Nucleotide-binding</keyword>